<evidence type="ECO:0008006" key="5">
    <source>
        <dbReference type="Google" id="ProtNLM"/>
    </source>
</evidence>
<reference evidence="3" key="1">
    <citation type="submission" date="2022-10" db="EMBL/GenBank/DDBJ databases">
        <title>Genome sequence of Actinomyces israelii ATCC 10048.</title>
        <authorList>
            <person name="Watt R.M."/>
            <person name="Tong W.M."/>
        </authorList>
    </citation>
    <scope>NUCLEOTIDE SEQUENCE</scope>
    <source>
        <strain evidence="3">ATCC 10048</strain>
    </source>
</reference>
<protein>
    <recommendedName>
        <fullName evidence="5">Lipoprotein</fullName>
    </recommendedName>
</protein>
<keyword evidence="4" id="KW-1185">Reference proteome</keyword>
<proteinExistence type="predicted"/>
<feature type="compositionally biased region" description="Low complexity" evidence="1">
    <location>
        <begin position="36"/>
        <end position="49"/>
    </location>
</feature>
<dbReference type="EMBL" id="JAPTMY010000050">
    <property type="protein sequence ID" value="MCZ0859372.1"/>
    <property type="molecule type" value="Genomic_DNA"/>
</dbReference>
<name>A0ABT4IC85_9ACTO</name>
<feature type="region of interest" description="Disordered" evidence="1">
    <location>
        <begin position="22"/>
        <end position="77"/>
    </location>
</feature>
<gene>
    <name evidence="3" type="ORF">OHJ16_15145</name>
</gene>
<dbReference type="RefSeq" id="WP_268918591.1">
    <property type="nucleotide sequence ID" value="NZ_CP124548.1"/>
</dbReference>
<sequence length="229" mass="23337">MNSRLIAVAGAAVLALSLSACSTSTTTDGPSASEEATNNAPAGATTNAASPEAAHNAPTEATESPTTPPTASYSAPEDNQVAPHLIVTHIPEGHSLTTDDIGSDRLLFATAASAEELSNTGSVSGYLVRLGDATTTVEGVIEKDAESINVDPDDFAATGEATVDGETAQTFSGEGSLSDDSGYVAERGAVVTHNGQTFVITAKAFDKSDQPTLSEDEFNAFLKGIVWTD</sequence>
<dbReference type="PROSITE" id="PS51257">
    <property type="entry name" value="PROKAR_LIPOPROTEIN"/>
    <property type="match status" value="1"/>
</dbReference>
<feature type="signal peptide" evidence="2">
    <location>
        <begin position="1"/>
        <end position="20"/>
    </location>
</feature>
<evidence type="ECO:0000313" key="3">
    <source>
        <dbReference type="EMBL" id="MCZ0859372.1"/>
    </source>
</evidence>
<comment type="caution">
    <text evidence="3">The sequence shown here is derived from an EMBL/GenBank/DDBJ whole genome shotgun (WGS) entry which is preliminary data.</text>
</comment>
<organism evidence="3 4">
    <name type="scientific">Actinomyces israelii</name>
    <dbReference type="NCBI Taxonomy" id="1659"/>
    <lineage>
        <taxon>Bacteria</taxon>
        <taxon>Bacillati</taxon>
        <taxon>Actinomycetota</taxon>
        <taxon>Actinomycetes</taxon>
        <taxon>Actinomycetales</taxon>
        <taxon>Actinomycetaceae</taxon>
        <taxon>Actinomyces</taxon>
    </lineage>
</organism>
<evidence type="ECO:0000256" key="1">
    <source>
        <dbReference type="SAM" id="MobiDB-lite"/>
    </source>
</evidence>
<accession>A0ABT4IC85</accession>
<feature type="chain" id="PRO_5047451694" description="Lipoprotein" evidence="2">
    <location>
        <begin position="21"/>
        <end position="229"/>
    </location>
</feature>
<keyword evidence="2" id="KW-0732">Signal</keyword>
<feature type="compositionally biased region" description="Low complexity" evidence="1">
    <location>
        <begin position="57"/>
        <end position="77"/>
    </location>
</feature>
<evidence type="ECO:0000256" key="2">
    <source>
        <dbReference type="SAM" id="SignalP"/>
    </source>
</evidence>
<dbReference type="Proteomes" id="UP001072034">
    <property type="component" value="Unassembled WGS sequence"/>
</dbReference>
<evidence type="ECO:0000313" key="4">
    <source>
        <dbReference type="Proteomes" id="UP001072034"/>
    </source>
</evidence>